<dbReference type="AlphaFoldDB" id="A0AAD5RKN3"/>
<sequence length="414" mass="44579">MDHLQQAQGRPQMATPTATPVLKLEHSPSDSLMSLPATTEFSPLFPATSDAADTPERDLSLEAMTPQSGPASPSPIPDSDLLESFSLPLIDPPLPTTTHAEKKAAKKRKSWGQVLPEPKTNLPPRKRAKTDDEKEQRRVERVLRNRRAAQSSRERKRAETEKLEMRNRELESKVATLQRSNMFLLDTLKQAKAGGQLHIDSPALEALINNPTLGRSVFPATDQPPSSASSSSMGNFGARDATVDPARLSPGLTPIPEDQPLSETSAKESYSGVREPSGVVRPAVSVGGGVLGTESRLPSTLDPNSGVDPLTEFGDFDGSFLFDESSLASRLLHEGGYISSPESTNLEFDNLDGDAASSFLDQFLHQDAGLDNNNNNMGAEQDILFQQLPTAGGSNDQAEPSSNSLFSNTQVQVS</sequence>
<dbReference type="Pfam" id="PF07716">
    <property type="entry name" value="bZIP_2"/>
    <property type="match status" value="1"/>
</dbReference>
<accession>A0AAD5RKN3</accession>
<dbReference type="PANTHER" id="PTHR46714:SF6">
    <property type="entry name" value="TRANSCRIPTIONAL ACTIVATOR HAC1"/>
    <property type="match status" value="1"/>
</dbReference>
<feature type="region of interest" description="Disordered" evidence="8">
    <location>
        <begin position="1"/>
        <end position="168"/>
    </location>
</feature>
<reference evidence="10" key="1">
    <citation type="submission" date="2022-07" db="EMBL/GenBank/DDBJ databases">
        <title>Draft genome sequence of Zalerion maritima ATCC 34329, a (micro)plastics degrading marine fungus.</title>
        <authorList>
            <person name="Paco A."/>
            <person name="Goncalves M.F.M."/>
            <person name="Rocha-Santos T.A.P."/>
            <person name="Alves A."/>
        </authorList>
    </citation>
    <scope>NUCLEOTIDE SEQUENCE</scope>
    <source>
        <strain evidence="10">ATCC 34329</strain>
    </source>
</reference>
<feature type="compositionally biased region" description="Polar residues" evidence="8">
    <location>
        <begin position="387"/>
        <end position="414"/>
    </location>
</feature>
<feature type="region of interest" description="Disordered" evidence="8">
    <location>
        <begin position="371"/>
        <end position="414"/>
    </location>
</feature>
<dbReference type="InterPro" id="IPR004827">
    <property type="entry name" value="bZIP"/>
</dbReference>
<dbReference type="GO" id="GO:0005634">
    <property type="term" value="C:nucleus"/>
    <property type="evidence" value="ECO:0007669"/>
    <property type="project" value="UniProtKB-SubCell"/>
</dbReference>
<evidence type="ECO:0000256" key="1">
    <source>
        <dbReference type="ARBA" id="ARBA00004123"/>
    </source>
</evidence>
<gene>
    <name evidence="10" type="ORF">MKZ38_005427</name>
</gene>
<evidence type="ECO:0000256" key="8">
    <source>
        <dbReference type="SAM" id="MobiDB-lite"/>
    </source>
</evidence>
<evidence type="ECO:0000256" key="3">
    <source>
        <dbReference type="ARBA" id="ARBA00023015"/>
    </source>
</evidence>
<evidence type="ECO:0000256" key="7">
    <source>
        <dbReference type="ARBA" id="ARBA00023242"/>
    </source>
</evidence>
<dbReference type="SUPFAM" id="SSF57959">
    <property type="entry name" value="Leucine zipper domain"/>
    <property type="match status" value="1"/>
</dbReference>
<feature type="domain" description="BZIP" evidence="9">
    <location>
        <begin position="135"/>
        <end position="179"/>
    </location>
</feature>
<dbReference type="SMART" id="SM00338">
    <property type="entry name" value="BRLZ"/>
    <property type="match status" value="1"/>
</dbReference>
<keyword evidence="5" id="KW-0804">Transcription</keyword>
<keyword evidence="3" id="KW-0805">Transcription regulation</keyword>
<name>A0AAD5RKN3_9PEZI</name>
<keyword evidence="6" id="KW-0834">Unfolded protein response</keyword>
<feature type="compositionally biased region" description="Basic and acidic residues" evidence="8">
    <location>
        <begin position="152"/>
        <end position="168"/>
    </location>
</feature>
<dbReference type="GO" id="GO:0003677">
    <property type="term" value="F:DNA binding"/>
    <property type="evidence" value="ECO:0007669"/>
    <property type="project" value="UniProtKB-KW"/>
</dbReference>
<protein>
    <submittedName>
        <fullName evidence="10">Transcriptional activator hac1</fullName>
    </submittedName>
</protein>
<evidence type="ECO:0000313" key="10">
    <source>
        <dbReference type="EMBL" id="KAJ2896571.1"/>
    </source>
</evidence>
<dbReference type="PANTHER" id="PTHR46714">
    <property type="entry name" value="TRANSCRIPTIONAL ACTIVATOR HAC1"/>
    <property type="match status" value="1"/>
</dbReference>
<evidence type="ECO:0000313" key="11">
    <source>
        <dbReference type="Proteomes" id="UP001201980"/>
    </source>
</evidence>
<dbReference type="InterPro" id="IPR044280">
    <property type="entry name" value="Hac1/HY5"/>
</dbReference>
<dbReference type="InterPro" id="IPR046347">
    <property type="entry name" value="bZIP_sf"/>
</dbReference>
<dbReference type="GO" id="GO:0006986">
    <property type="term" value="P:response to unfolded protein"/>
    <property type="evidence" value="ECO:0007669"/>
    <property type="project" value="UniProtKB-KW"/>
</dbReference>
<keyword evidence="7" id="KW-0539">Nucleus</keyword>
<evidence type="ECO:0000256" key="6">
    <source>
        <dbReference type="ARBA" id="ARBA00023230"/>
    </source>
</evidence>
<comment type="subcellular location">
    <subcellularLocation>
        <location evidence="1">Nucleus</location>
    </subcellularLocation>
</comment>
<feature type="region of interest" description="Disordered" evidence="8">
    <location>
        <begin position="220"/>
        <end position="276"/>
    </location>
</feature>
<evidence type="ECO:0000259" key="9">
    <source>
        <dbReference type="PROSITE" id="PS50217"/>
    </source>
</evidence>
<dbReference type="GO" id="GO:0000981">
    <property type="term" value="F:DNA-binding transcription factor activity, RNA polymerase II-specific"/>
    <property type="evidence" value="ECO:0007669"/>
    <property type="project" value="InterPro"/>
</dbReference>
<keyword evidence="4" id="KW-0238">DNA-binding</keyword>
<feature type="compositionally biased region" description="Polar residues" evidence="8">
    <location>
        <begin position="1"/>
        <end position="18"/>
    </location>
</feature>
<feature type="compositionally biased region" description="Polar residues" evidence="8">
    <location>
        <begin position="29"/>
        <end position="41"/>
    </location>
</feature>
<evidence type="ECO:0000256" key="5">
    <source>
        <dbReference type="ARBA" id="ARBA00023163"/>
    </source>
</evidence>
<comment type="similarity">
    <text evidence="2">Belongs to the bZIP family.</text>
</comment>
<dbReference type="EMBL" id="JAKWBI020000324">
    <property type="protein sequence ID" value="KAJ2896571.1"/>
    <property type="molecule type" value="Genomic_DNA"/>
</dbReference>
<keyword evidence="11" id="KW-1185">Reference proteome</keyword>
<proteinExistence type="inferred from homology"/>
<dbReference type="Proteomes" id="UP001201980">
    <property type="component" value="Unassembled WGS sequence"/>
</dbReference>
<dbReference type="GO" id="GO:0045944">
    <property type="term" value="P:positive regulation of transcription by RNA polymerase II"/>
    <property type="evidence" value="ECO:0007669"/>
    <property type="project" value="InterPro"/>
</dbReference>
<evidence type="ECO:0000256" key="2">
    <source>
        <dbReference type="ARBA" id="ARBA00007163"/>
    </source>
</evidence>
<organism evidence="10 11">
    <name type="scientific">Zalerion maritima</name>
    <dbReference type="NCBI Taxonomy" id="339359"/>
    <lineage>
        <taxon>Eukaryota</taxon>
        <taxon>Fungi</taxon>
        <taxon>Dikarya</taxon>
        <taxon>Ascomycota</taxon>
        <taxon>Pezizomycotina</taxon>
        <taxon>Sordariomycetes</taxon>
        <taxon>Lulworthiomycetidae</taxon>
        <taxon>Lulworthiales</taxon>
        <taxon>Lulworthiaceae</taxon>
        <taxon>Zalerion</taxon>
    </lineage>
</organism>
<feature type="compositionally biased region" description="Basic and acidic residues" evidence="8">
    <location>
        <begin position="129"/>
        <end position="143"/>
    </location>
</feature>
<evidence type="ECO:0000256" key="4">
    <source>
        <dbReference type="ARBA" id="ARBA00023125"/>
    </source>
</evidence>
<dbReference type="PROSITE" id="PS50217">
    <property type="entry name" value="BZIP"/>
    <property type="match status" value="1"/>
</dbReference>
<comment type="caution">
    <text evidence="10">The sequence shown here is derived from an EMBL/GenBank/DDBJ whole genome shotgun (WGS) entry which is preliminary data.</text>
</comment>
<dbReference type="Gene3D" id="1.20.5.170">
    <property type="match status" value="1"/>
</dbReference>